<comment type="cofactor">
    <cofactor evidence="1">
        <name>FMN</name>
        <dbReference type="ChEBI" id="CHEBI:58210"/>
    </cofactor>
</comment>
<dbReference type="PANTHER" id="PTHR43673">
    <property type="entry name" value="NAD(P)H NITROREDUCTASE YDGI-RELATED"/>
    <property type="match status" value="1"/>
</dbReference>
<comment type="caution">
    <text evidence="8">The sequence shown here is derived from an EMBL/GenBank/DDBJ whole genome shotgun (WGS) entry which is preliminary data.</text>
</comment>
<evidence type="ECO:0000256" key="2">
    <source>
        <dbReference type="ARBA" id="ARBA00007118"/>
    </source>
</evidence>
<name>X0Y873_9ZZZZ</name>
<feature type="domain" description="Nitroreductase" evidence="6">
    <location>
        <begin position="1"/>
        <end position="58"/>
    </location>
</feature>
<dbReference type="SUPFAM" id="SSF55469">
    <property type="entry name" value="FMN-dependent nitroreductase-like"/>
    <property type="match status" value="1"/>
</dbReference>
<evidence type="ECO:0000313" key="8">
    <source>
        <dbReference type="EMBL" id="GAG33101.1"/>
    </source>
</evidence>
<evidence type="ECO:0000259" key="7">
    <source>
        <dbReference type="Pfam" id="PF14512"/>
    </source>
</evidence>
<dbReference type="Pfam" id="PF00881">
    <property type="entry name" value="Nitroreductase"/>
    <property type="match status" value="1"/>
</dbReference>
<keyword evidence="3" id="KW-0285">Flavoprotein</keyword>
<dbReference type="EMBL" id="BARS01042834">
    <property type="protein sequence ID" value="GAG33101.1"/>
    <property type="molecule type" value="Genomic_DNA"/>
</dbReference>
<dbReference type="InterPro" id="IPR029479">
    <property type="entry name" value="Nitroreductase"/>
</dbReference>
<dbReference type="InterPro" id="IPR000415">
    <property type="entry name" value="Nitroreductase-like"/>
</dbReference>
<dbReference type="Pfam" id="PF14512">
    <property type="entry name" value="TM1586_NiRdase"/>
    <property type="match status" value="1"/>
</dbReference>
<dbReference type="Gene3D" id="3.40.109.10">
    <property type="entry name" value="NADH Oxidase"/>
    <property type="match status" value="1"/>
</dbReference>
<sequence length="201" mass="22318">RSIRNYQPNKPVPNELISQILDAARYAPSSGNLQNWKIILVSDSDKKVELATAALRQNWITTAPVLIVVCNDPADVKRLFKDRGELLYSIQNIAAFVQNVLLLAHSFGLATCWVGAFDPNAVKRVLRTPDGVEPEAIIALGYPAEEVDTPQRKTIDQIAFFETWGNAEKGFGAFPLEKHKGKVEEVQKKGKGFLGKIFSKK</sequence>
<evidence type="ECO:0000256" key="5">
    <source>
        <dbReference type="ARBA" id="ARBA00023002"/>
    </source>
</evidence>
<feature type="domain" description="Putative nitroreductase TM1586" evidence="7">
    <location>
        <begin position="96"/>
        <end position="159"/>
    </location>
</feature>
<organism evidence="8">
    <name type="scientific">marine sediment metagenome</name>
    <dbReference type="NCBI Taxonomy" id="412755"/>
    <lineage>
        <taxon>unclassified sequences</taxon>
        <taxon>metagenomes</taxon>
        <taxon>ecological metagenomes</taxon>
    </lineage>
</organism>
<evidence type="ECO:0000256" key="1">
    <source>
        <dbReference type="ARBA" id="ARBA00001917"/>
    </source>
</evidence>
<dbReference type="PANTHER" id="PTHR43673:SF2">
    <property type="entry name" value="NITROREDUCTASE"/>
    <property type="match status" value="1"/>
</dbReference>
<evidence type="ECO:0000256" key="4">
    <source>
        <dbReference type="ARBA" id="ARBA00022643"/>
    </source>
</evidence>
<dbReference type="AlphaFoldDB" id="X0Y873"/>
<protein>
    <recommendedName>
        <fullName evidence="9">Nitroreductase domain-containing protein</fullName>
    </recommendedName>
</protein>
<comment type="similarity">
    <text evidence="2">Belongs to the nitroreductase family.</text>
</comment>
<keyword evidence="5" id="KW-0560">Oxidoreductase</keyword>
<evidence type="ECO:0008006" key="9">
    <source>
        <dbReference type="Google" id="ProtNLM"/>
    </source>
</evidence>
<evidence type="ECO:0000256" key="3">
    <source>
        <dbReference type="ARBA" id="ARBA00022630"/>
    </source>
</evidence>
<gene>
    <name evidence="8" type="ORF">S01H1_64939</name>
</gene>
<proteinExistence type="inferred from homology"/>
<keyword evidence="4" id="KW-0288">FMN</keyword>
<dbReference type="InterPro" id="IPR029478">
    <property type="entry name" value="TM1586_NiRdase"/>
</dbReference>
<feature type="non-terminal residue" evidence="8">
    <location>
        <position position="1"/>
    </location>
</feature>
<evidence type="ECO:0000259" key="6">
    <source>
        <dbReference type="Pfam" id="PF00881"/>
    </source>
</evidence>
<reference evidence="8" key="1">
    <citation type="journal article" date="2014" name="Front. Microbiol.">
        <title>High frequency of phylogenetically diverse reductive dehalogenase-homologous genes in deep subseafloor sedimentary metagenomes.</title>
        <authorList>
            <person name="Kawai M."/>
            <person name="Futagami T."/>
            <person name="Toyoda A."/>
            <person name="Takaki Y."/>
            <person name="Nishi S."/>
            <person name="Hori S."/>
            <person name="Arai W."/>
            <person name="Tsubouchi T."/>
            <person name="Morono Y."/>
            <person name="Uchiyama I."/>
            <person name="Ito T."/>
            <person name="Fujiyama A."/>
            <person name="Inagaki F."/>
            <person name="Takami H."/>
        </authorList>
    </citation>
    <scope>NUCLEOTIDE SEQUENCE</scope>
    <source>
        <strain evidence="8">Expedition CK06-06</strain>
    </source>
</reference>
<dbReference type="GO" id="GO:0016491">
    <property type="term" value="F:oxidoreductase activity"/>
    <property type="evidence" value="ECO:0007669"/>
    <property type="project" value="UniProtKB-KW"/>
</dbReference>
<accession>X0Y873</accession>